<feature type="signal peptide" evidence="1">
    <location>
        <begin position="1"/>
        <end position="17"/>
    </location>
</feature>
<feature type="chain" id="PRO_5043720596" evidence="1">
    <location>
        <begin position="18"/>
        <end position="123"/>
    </location>
</feature>
<reference evidence="2" key="1">
    <citation type="journal article" date="2023" name="Insect Mol. Biol.">
        <title>Genome sequencing provides insights into the evolution of gene families encoding plant cell wall-degrading enzymes in longhorned beetles.</title>
        <authorList>
            <person name="Shin N.R."/>
            <person name="Okamura Y."/>
            <person name="Kirsch R."/>
            <person name="Pauchet Y."/>
        </authorList>
    </citation>
    <scope>NUCLEOTIDE SEQUENCE</scope>
    <source>
        <strain evidence="2">RBIC_L_NR</strain>
    </source>
</reference>
<keyword evidence="1" id="KW-0732">Signal</keyword>
<dbReference type="Proteomes" id="UP001162156">
    <property type="component" value="Unassembled WGS sequence"/>
</dbReference>
<evidence type="ECO:0000256" key="1">
    <source>
        <dbReference type="SAM" id="SignalP"/>
    </source>
</evidence>
<evidence type="ECO:0000313" key="3">
    <source>
        <dbReference type="Proteomes" id="UP001162156"/>
    </source>
</evidence>
<name>A0AAV8Y897_9CUCU</name>
<protein>
    <submittedName>
        <fullName evidence="2">Uncharacterized protein</fullName>
    </submittedName>
</protein>
<dbReference type="EMBL" id="JANEYF010002394">
    <property type="protein sequence ID" value="KAJ8947177.1"/>
    <property type="molecule type" value="Genomic_DNA"/>
</dbReference>
<proteinExistence type="predicted"/>
<accession>A0AAV8Y897</accession>
<comment type="caution">
    <text evidence="2">The sequence shown here is derived from an EMBL/GenBank/DDBJ whole genome shotgun (WGS) entry which is preliminary data.</text>
</comment>
<organism evidence="2 3">
    <name type="scientific">Rhamnusium bicolor</name>
    <dbReference type="NCBI Taxonomy" id="1586634"/>
    <lineage>
        <taxon>Eukaryota</taxon>
        <taxon>Metazoa</taxon>
        <taxon>Ecdysozoa</taxon>
        <taxon>Arthropoda</taxon>
        <taxon>Hexapoda</taxon>
        <taxon>Insecta</taxon>
        <taxon>Pterygota</taxon>
        <taxon>Neoptera</taxon>
        <taxon>Endopterygota</taxon>
        <taxon>Coleoptera</taxon>
        <taxon>Polyphaga</taxon>
        <taxon>Cucujiformia</taxon>
        <taxon>Chrysomeloidea</taxon>
        <taxon>Cerambycidae</taxon>
        <taxon>Lepturinae</taxon>
        <taxon>Rhagiini</taxon>
        <taxon>Rhamnusium</taxon>
    </lineage>
</organism>
<evidence type="ECO:0000313" key="2">
    <source>
        <dbReference type="EMBL" id="KAJ8947177.1"/>
    </source>
</evidence>
<gene>
    <name evidence="2" type="ORF">NQ314_008678</name>
</gene>
<sequence length="123" mass="12404">MFKLVVAFPLFFAAVNAGFLGSPIAYSTPVVAAPVAHVAHVAHVAPIAIKTAVPVATSYANTYKISGASVPVVAAAPVFKAAPVAFATPIVKAPLLAAPAISYAAPTIVKSPLLASHVAYGHY</sequence>
<dbReference type="AlphaFoldDB" id="A0AAV8Y897"/>
<keyword evidence="3" id="KW-1185">Reference proteome</keyword>